<keyword evidence="2" id="KW-1003">Cell membrane</keyword>
<dbReference type="RefSeq" id="WP_311711480.1">
    <property type="nucleotide sequence ID" value="NZ_JAVRFB010000043.1"/>
</dbReference>
<comment type="subcellular location">
    <subcellularLocation>
        <location evidence="1">Cell membrane</location>
        <topology evidence="1">Multi-pass membrane protein</topology>
    </subcellularLocation>
</comment>
<feature type="transmembrane region" description="Helical" evidence="6">
    <location>
        <begin position="255"/>
        <end position="276"/>
    </location>
</feature>
<feature type="transmembrane region" description="Helical" evidence="6">
    <location>
        <begin position="12"/>
        <end position="37"/>
    </location>
</feature>
<dbReference type="PANTHER" id="PTHR23513">
    <property type="entry name" value="INTEGRAL MEMBRANE EFFLUX PROTEIN-RELATED"/>
    <property type="match status" value="1"/>
</dbReference>
<evidence type="ECO:0000256" key="6">
    <source>
        <dbReference type="SAM" id="Phobius"/>
    </source>
</evidence>
<evidence type="ECO:0000313" key="7">
    <source>
        <dbReference type="EMBL" id="MDT0406593.1"/>
    </source>
</evidence>
<keyword evidence="3 6" id="KW-0812">Transmembrane</keyword>
<dbReference type="SUPFAM" id="SSF103473">
    <property type="entry name" value="MFS general substrate transporter"/>
    <property type="match status" value="1"/>
</dbReference>
<dbReference type="Proteomes" id="UP001180503">
    <property type="component" value="Unassembled WGS sequence"/>
</dbReference>
<evidence type="ECO:0000256" key="1">
    <source>
        <dbReference type="ARBA" id="ARBA00004651"/>
    </source>
</evidence>
<dbReference type="CDD" id="cd06173">
    <property type="entry name" value="MFS_MefA_like"/>
    <property type="match status" value="1"/>
</dbReference>
<evidence type="ECO:0000256" key="3">
    <source>
        <dbReference type="ARBA" id="ARBA00022692"/>
    </source>
</evidence>
<dbReference type="Gene3D" id="1.20.1250.20">
    <property type="entry name" value="MFS general substrate transporter like domains"/>
    <property type="match status" value="1"/>
</dbReference>
<dbReference type="InterPro" id="IPR036259">
    <property type="entry name" value="MFS_trans_sf"/>
</dbReference>
<feature type="transmembrane region" description="Helical" evidence="6">
    <location>
        <begin position="378"/>
        <end position="396"/>
    </location>
</feature>
<feature type="transmembrane region" description="Helical" evidence="6">
    <location>
        <begin position="83"/>
        <end position="101"/>
    </location>
</feature>
<dbReference type="InterPro" id="IPR011701">
    <property type="entry name" value="MFS"/>
</dbReference>
<dbReference type="EMBL" id="JAVRFB010000043">
    <property type="protein sequence ID" value="MDT0406593.1"/>
    <property type="molecule type" value="Genomic_DNA"/>
</dbReference>
<comment type="caution">
    <text evidence="7">The sequence shown here is derived from an EMBL/GenBank/DDBJ whole genome shotgun (WGS) entry which is preliminary data.</text>
</comment>
<dbReference type="PANTHER" id="PTHR23513:SF6">
    <property type="entry name" value="MAJOR FACILITATOR SUPERFAMILY ASSOCIATED DOMAIN-CONTAINING PROTEIN"/>
    <property type="match status" value="1"/>
</dbReference>
<feature type="transmembrane region" description="Helical" evidence="6">
    <location>
        <begin position="106"/>
        <end position="128"/>
    </location>
</feature>
<keyword evidence="4 6" id="KW-1133">Transmembrane helix</keyword>
<accession>A0ABU2QRF5</accession>
<feature type="transmembrane region" description="Helical" evidence="6">
    <location>
        <begin position="158"/>
        <end position="181"/>
    </location>
</feature>
<dbReference type="Pfam" id="PF07690">
    <property type="entry name" value="MFS_1"/>
    <property type="match status" value="1"/>
</dbReference>
<feature type="transmembrane region" description="Helical" evidence="6">
    <location>
        <begin position="221"/>
        <end position="243"/>
    </location>
</feature>
<reference evidence="8" key="1">
    <citation type="submission" date="2023-07" db="EMBL/GenBank/DDBJ databases">
        <title>30 novel species of actinomycetes from the DSMZ collection.</title>
        <authorList>
            <person name="Nouioui I."/>
        </authorList>
    </citation>
    <scope>NUCLEOTIDE SEQUENCE [LARGE SCALE GENOMIC DNA]</scope>
    <source>
        <strain evidence="8">DSM 41635</strain>
    </source>
</reference>
<evidence type="ECO:0000256" key="5">
    <source>
        <dbReference type="ARBA" id="ARBA00023136"/>
    </source>
</evidence>
<proteinExistence type="predicted"/>
<sequence>MWRSGGFVRGFGWLWGAYAVSTYGTWVAFGAFPFLAVRVLGASAFDVALLDAVGLAVAAVVAFPLGPWVDHRAKRPVMIGTDVARFLAMASVPAAYVLGVLSYGQLLVVSVVCGTANIAFTAASGAYLKYLVRGDLLLVANGRFEGTNWAATAVGPPLGGALIGMFGPVVTVLANAVSYLLSALGILRIREGDIAAPRDPAAGSRAAGLLDGWRFIRRDRVLWRLFLNSTLVGGLIMAASPVLAVLLLDTYHFPAWQYGLAFGIPALGGFVGARLSPRLVRRHGQHRIMAVSGWLRSLFPLGLAFVGPGLPGLLTVIVVEGLLIACMGVFNPIHATERLRRTPVDRAARVLSTWSVSTKLVQAALMVVWGVLATLTGPLAAIAVSGVLLLVTPLLLPRRVHLSEPAPAPAVPAA</sequence>
<evidence type="ECO:0000256" key="4">
    <source>
        <dbReference type="ARBA" id="ARBA00022989"/>
    </source>
</evidence>
<protein>
    <submittedName>
        <fullName evidence="7">MFS transporter</fullName>
    </submittedName>
</protein>
<gene>
    <name evidence="7" type="ORF">RM528_32645</name>
</gene>
<keyword evidence="5 6" id="KW-0472">Membrane</keyword>
<organism evidence="7 8">
    <name type="scientific">Streptomyces edwardsiae</name>
    <dbReference type="NCBI Taxonomy" id="3075527"/>
    <lineage>
        <taxon>Bacteria</taxon>
        <taxon>Bacillati</taxon>
        <taxon>Actinomycetota</taxon>
        <taxon>Actinomycetes</taxon>
        <taxon>Kitasatosporales</taxon>
        <taxon>Streptomycetaceae</taxon>
        <taxon>Streptomyces</taxon>
    </lineage>
</organism>
<evidence type="ECO:0000313" key="8">
    <source>
        <dbReference type="Proteomes" id="UP001180503"/>
    </source>
</evidence>
<evidence type="ECO:0000256" key="2">
    <source>
        <dbReference type="ARBA" id="ARBA00022475"/>
    </source>
</evidence>
<feature type="transmembrane region" description="Helical" evidence="6">
    <location>
        <begin position="44"/>
        <end position="63"/>
    </location>
</feature>
<name>A0ABU2QRF5_9ACTN</name>